<dbReference type="GO" id="GO:0008233">
    <property type="term" value="F:peptidase activity"/>
    <property type="evidence" value="ECO:0007669"/>
    <property type="project" value="UniProtKB-KW"/>
</dbReference>
<comment type="caution">
    <text evidence="4">The sequence shown here is derived from an EMBL/GenBank/DDBJ whole genome shotgun (WGS) entry which is preliminary data.</text>
</comment>
<evidence type="ECO:0000256" key="2">
    <source>
        <dbReference type="ARBA" id="ARBA00022801"/>
    </source>
</evidence>
<keyword evidence="2" id="KW-0378">Hydrolase</keyword>
<organism evidence="4 5">
    <name type="scientific">Turicibacter sanguinis</name>
    <dbReference type="NCBI Taxonomy" id="154288"/>
    <lineage>
        <taxon>Bacteria</taxon>
        <taxon>Bacillati</taxon>
        <taxon>Bacillota</taxon>
        <taxon>Erysipelotrichia</taxon>
        <taxon>Erysipelotrichales</taxon>
        <taxon>Turicibacteraceae</taxon>
        <taxon>Turicibacter</taxon>
    </lineage>
</organism>
<dbReference type="InterPro" id="IPR001539">
    <property type="entry name" value="Peptidase_U32"/>
</dbReference>
<dbReference type="InterPro" id="IPR032525">
    <property type="entry name" value="Peptidase_U32_C"/>
</dbReference>
<proteinExistence type="inferred from homology"/>
<protein>
    <submittedName>
        <fullName evidence="4">Collagenase-like protease</fullName>
    </submittedName>
</protein>
<dbReference type="Pfam" id="PF01136">
    <property type="entry name" value="Peptidase_U32"/>
    <property type="match status" value="1"/>
</dbReference>
<dbReference type="EMBL" id="WMQE01000024">
    <property type="protein sequence ID" value="MTK21860.1"/>
    <property type="molecule type" value="Genomic_DNA"/>
</dbReference>
<gene>
    <name evidence="4" type="ORF">GMA92_10580</name>
</gene>
<comment type="similarity">
    <text evidence="3">Belongs to the peptidase U32 family.</text>
</comment>
<sequence length="424" mass="48274">MARTPVSAIVDGKRVIVKKPELLAPAGSLEKLKIAVMYGADAVFIGGREFGLRSNAQNFSLEEIKEGVEFANQYGSKIYITTNIIAHNENMVGLEDYLTALGEIGVAGIIVADPLIIETCKRVAPNVEVHLSTQQSTMNYMAIKFWEQEGLHRVVLARETTKEEIKEIMDKTDVEIEAFVHGAMCIAYSGRCTLSNHMTARDSNRGGCCQSCRWEYDLVKEQENETTRLFKEDDIKFAMSPKDLNLLKSIPEMIELGIDSLKIEGRMKSIHYIATVVSTYRKLIDLYCEDPDNFVFNEALLVELSKCANRETAPAFFEGIPSHEEQMFNNRDEHPTQEFIGLVLDYNEETNEVTLQQRNHFRVGERVEFFGPKIDTQIMTITELFDEKGEALDVARHPKQILKFKVPFKLYPNDMMRKHVVNEK</sequence>
<dbReference type="GeneID" id="60059835"/>
<evidence type="ECO:0000256" key="1">
    <source>
        <dbReference type="ARBA" id="ARBA00022670"/>
    </source>
</evidence>
<dbReference type="Pfam" id="PF16325">
    <property type="entry name" value="Peptidase_U32_C"/>
    <property type="match status" value="1"/>
</dbReference>
<dbReference type="GO" id="GO:0006508">
    <property type="term" value="P:proteolysis"/>
    <property type="evidence" value="ECO:0007669"/>
    <property type="project" value="UniProtKB-KW"/>
</dbReference>
<dbReference type="PANTHER" id="PTHR30217">
    <property type="entry name" value="PEPTIDASE U32 FAMILY"/>
    <property type="match status" value="1"/>
</dbReference>
<evidence type="ECO:0000313" key="5">
    <source>
        <dbReference type="Proteomes" id="UP000487649"/>
    </source>
</evidence>
<dbReference type="Proteomes" id="UP000487649">
    <property type="component" value="Unassembled WGS sequence"/>
</dbReference>
<dbReference type="AlphaFoldDB" id="A0A173STB5"/>
<keyword evidence="1 4" id="KW-0645">Protease</keyword>
<evidence type="ECO:0000313" key="4">
    <source>
        <dbReference type="EMBL" id="MTK21860.1"/>
    </source>
</evidence>
<dbReference type="OrthoDB" id="9807498at2"/>
<reference evidence="4 5" key="1">
    <citation type="journal article" date="2019" name="Nat. Med.">
        <title>A library of human gut bacterial isolates paired with longitudinal multiomics data enables mechanistic microbiome research.</title>
        <authorList>
            <person name="Poyet M."/>
            <person name="Groussin M."/>
            <person name="Gibbons S.M."/>
            <person name="Avila-Pacheco J."/>
            <person name="Jiang X."/>
            <person name="Kearney S.M."/>
            <person name="Perrotta A.R."/>
            <person name="Berdy B."/>
            <person name="Zhao S."/>
            <person name="Lieberman T.D."/>
            <person name="Swanson P.K."/>
            <person name="Smith M."/>
            <person name="Roesemann S."/>
            <person name="Alexander J.E."/>
            <person name="Rich S.A."/>
            <person name="Livny J."/>
            <person name="Vlamakis H."/>
            <person name="Clish C."/>
            <person name="Bullock K."/>
            <person name="Deik A."/>
            <person name="Scott J."/>
            <person name="Pierce K.A."/>
            <person name="Xavier R.J."/>
            <person name="Alm E.J."/>
        </authorList>
    </citation>
    <scope>NUCLEOTIDE SEQUENCE [LARGE SCALE GENOMIC DNA]</scope>
    <source>
        <strain evidence="4 5">BIOML-A198</strain>
    </source>
</reference>
<dbReference type="PANTHER" id="PTHR30217:SF6">
    <property type="entry name" value="TRNA HYDROXYLATION PROTEIN P"/>
    <property type="match status" value="1"/>
</dbReference>
<accession>A0A173STB5</accession>
<dbReference type="Gene3D" id="2.40.30.10">
    <property type="entry name" value="Translation factors"/>
    <property type="match status" value="1"/>
</dbReference>
<dbReference type="InterPro" id="IPR051454">
    <property type="entry name" value="RNA/ubiquinone_mod_enzymes"/>
</dbReference>
<dbReference type="RefSeq" id="WP_006783349.1">
    <property type="nucleotide sequence ID" value="NZ_CABJBH010000016.1"/>
</dbReference>
<dbReference type="PROSITE" id="PS01276">
    <property type="entry name" value="PEPTIDASE_U32"/>
    <property type="match status" value="1"/>
</dbReference>
<name>A0A173STB5_9FIRM</name>
<evidence type="ECO:0000256" key="3">
    <source>
        <dbReference type="ARBA" id="ARBA00038374"/>
    </source>
</evidence>